<dbReference type="EMBL" id="KX306884">
    <property type="protein sequence ID" value="APP89475.1"/>
    <property type="molecule type" value="Genomic_DNA"/>
</dbReference>
<comment type="similarity">
    <text evidence="7">Belongs to the Psb30/Ycf12 family.</text>
</comment>
<keyword evidence="8" id="KW-0150">Chloroplast</keyword>
<dbReference type="GO" id="GO:0015979">
    <property type="term" value="P:photosynthesis"/>
    <property type="evidence" value="ECO:0007669"/>
    <property type="project" value="UniProtKB-KW"/>
</dbReference>
<evidence type="ECO:0000256" key="3">
    <source>
        <dbReference type="ARBA" id="ARBA00022692"/>
    </source>
</evidence>
<dbReference type="GO" id="GO:0009535">
    <property type="term" value="C:chloroplast thylakoid membrane"/>
    <property type="evidence" value="ECO:0007669"/>
    <property type="project" value="UniProtKB-SubCell"/>
</dbReference>
<organism evidence="8">
    <name type="scientific">Nitella hyalina</name>
    <name type="common">Many-branched stonewort</name>
    <dbReference type="NCBI Taxonomy" id="181804"/>
    <lineage>
        <taxon>Eukaryota</taxon>
        <taxon>Viridiplantae</taxon>
        <taxon>Streptophyta</taxon>
        <taxon>Charophyceae</taxon>
        <taxon>Charales</taxon>
        <taxon>Characeae</taxon>
        <taxon>Nitella</taxon>
    </lineage>
</organism>
<evidence type="ECO:0000256" key="6">
    <source>
        <dbReference type="ARBA" id="ARBA00023276"/>
    </source>
</evidence>
<evidence type="ECO:0000256" key="5">
    <source>
        <dbReference type="ARBA" id="ARBA00023136"/>
    </source>
</evidence>
<sequence>MNIEVIAQLTVLALIVISGPLVIGLLAARKGNL</sequence>
<evidence type="ECO:0000256" key="1">
    <source>
        <dbReference type="ARBA" id="ARBA00004167"/>
    </source>
</evidence>
<dbReference type="AlphaFoldDB" id="A0A2H4G3E3"/>
<dbReference type="HAMAP" id="MF_01329">
    <property type="entry name" value="PSII_Psb30_Ycf12"/>
    <property type="match status" value="1"/>
</dbReference>
<reference evidence="8" key="1">
    <citation type="submission" date="2016-05" db="EMBL/GenBank/DDBJ databases">
        <authorList>
            <person name="Lavstsen T."/>
            <person name="Jespersen J.S."/>
        </authorList>
    </citation>
    <scope>NUCLEOTIDE SEQUENCE</scope>
</reference>
<evidence type="ECO:0000256" key="7">
    <source>
        <dbReference type="HAMAP-Rule" id="MF_01329"/>
    </source>
</evidence>
<name>A0A2H4G3E3_NITHY</name>
<dbReference type="InterPro" id="IPR010284">
    <property type="entry name" value="PSII_Ycf12_core-subunit"/>
</dbReference>
<evidence type="ECO:0000313" key="8">
    <source>
        <dbReference type="EMBL" id="APP89475.1"/>
    </source>
</evidence>
<keyword evidence="4 7" id="KW-1133">Transmembrane helix</keyword>
<comment type="subunit">
    <text evidence="7">PSII is composed of 1 copy each of membrane proteins PsbA, PsbB, PsbC, PsbD, PsbE, PsbF, PsbH, PsbI, PsbJ, PsbK, PsbL, PsbM, PsbT, PsbX, PsbY, PsbZ, Psb30/Ycf12, peripheral proteins of the oxygen-evolving complex and a large number of cofactors. It forms dimeric complexes.</text>
</comment>
<accession>A0A2H4G3E3</accession>
<dbReference type="GeneID" id="84349925"/>
<dbReference type="GO" id="GO:0009523">
    <property type="term" value="C:photosystem II"/>
    <property type="evidence" value="ECO:0007669"/>
    <property type="project" value="UniProtKB-KW"/>
</dbReference>
<keyword evidence="3 7" id="KW-0812">Transmembrane</keyword>
<keyword evidence="7" id="KW-0793">Thylakoid</keyword>
<evidence type="ECO:0000256" key="2">
    <source>
        <dbReference type="ARBA" id="ARBA00022531"/>
    </source>
</evidence>
<evidence type="ECO:0000256" key="4">
    <source>
        <dbReference type="ARBA" id="ARBA00022989"/>
    </source>
</evidence>
<comment type="function">
    <text evidence="7">A core subunit of photosystem II (PSII), probably helps stabilize the reaction center.</text>
</comment>
<keyword evidence="2 7" id="KW-0602">Photosynthesis</keyword>
<feature type="transmembrane region" description="Helical" evidence="7">
    <location>
        <begin position="6"/>
        <end position="28"/>
    </location>
</feature>
<protein>
    <recommendedName>
        <fullName evidence="7">Photosystem II reaction center protein Psb30</fullName>
    </recommendedName>
    <alternativeName>
        <fullName evidence="7">Photosystem II reaction center protein Ycf12</fullName>
    </alternativeName>
</protein>
<dbReference type="NCBIfam" id="NF010239">
    <property type="entry name" value="PRK13686.1"/>
    <property type="match status" value="1"/>
</dbReference>
<dbReference type="RefSeq" id="YP_010933183.1">
    <property type="nucleotide sequence ID" value="NC_082075.1"/>
</dbReference>
<keyword evidence="5 7" id="KW-0472">Membrane</keyword>
<keyword evidence="8" id="KW-0934">Plastid</keyword>
<dbReference type="Pfam" id="PF05969">
    <property type="entry name" value="PSII_Ycf12"/>
    <property type="match status" value="1"/>
</dbReference>
<gene>
    <name evidence="7 8" type="primary">ycf12</name>
    <name evidence="7" type="synonym">psb30</name>
</gene>
<proteinExistence type="inferred from homology"/>
<geneLocation type="chloroplast" evidence="8"/>
<comment type="subcellular location">
    <subcellularLocation>
        <location evidence="1">Membrane</location>
        <topology evidence="1">Single-pass membrane protein</topology>
    </subcellularLocation>
    <subcellularLocation>
        <location evidence="7">Plastid</location>
        <location evidence="7">Chloroplast thylakoid membrane</location>
        <topology evidence="7">Single-pass membrane protein</topology>
    </subcellularLocation>
</comment>
<keyword evidence="6 7" id="KW-0604">Photosystem II</keyword>